<evidence type="ECO:0000256" key="1">
    <source>
        <dbReference type="SAM" id="MobiDB-lite"/>
    </source>
</evidence>
<reference evidence="2" key="1">
    <citation type="submission" date="2020-11" db="EMBL/GenBank/DDBJ databases">
        <authorList>
            <consortium name="DOE Joint Genome Institute"/>
            <person name="Ahrendt S."/>
            <person name="Riley R."/>
            <person name="Andreopoulos W."/>
            <person name="Labutti K."/>
            <person name="Pangilinan J."/>
            <person name="Ruiz-Duenas F.J."/>
            <person name="Barrasa J.M."/>
            <person name="Sanchez-Garcia M."/>
            <person name="Camarero S."/>
            <person name="Miyauchi S."/>
            <person name="Serrano A."/>
            <person name="Linde D."/>
            <person name="Babiker R."/>
            <person name="Drula E."/>
            <person name="Ayuso-Fernandez I."/>
            <person name="Pacheco R."/>
            <person name="Padilla G."/>
            <person name="Ferreira P."/>
            <person name="Barriuso J."/>
            <person name="Kellner H."/>
            <person name="Castanera R."/>
            <person name="Alfaro M."/>
            <person name="Ramirez L."/>
            <person name="Pisabarro A.G."/>
            <person name="Kuo A."/>
            <person name="Tritt A."/>
            <person name="Lipzen A."/>
            <person name="He G."/>
            <person name="Yan M."/>
            <person name="Ng V."/>
            <person name="Cullen D."/>
            <person name="Martin F."/>
            <person name="Rosso M.-N."/>
            <person name="Henrissat B."/>
            <person name="Hibbett D."/>
            <person name="Martinez A.T."/>
            <person name="Grigoriev I.V."/>
        </authorList>
    </citation>
    <scope>NUCLEOTIDE SEQUENCE</scope>
    <source>
        <strain evidence="2">MF-IS2</strain>
    </source>
</reference>
<feature type="region of interest" description="Disordered" evidence="1">
    <location>
        <begin position="15"/>
        <end position="35"/>
    </location>
</feature>
<dbReference type="Proteomes" id="UP000807342">
    <property type="component" value="Unassembled WGS sequence"/>
</dbReference>
<organism evidence="2 3">
    <name type="scientific">Macrolepiota fuliginosa MF-IS2</name>
    <dbReference type="NCBI Taxonomy" id="1400762"/>
    <lineage>
        <taxon>Eukaryota</taxon>
        <taxon>Fungi</taxon>
        <taxon>Dikarya</taxon>
        <taxon>Basidiomycota</taxon>
        <taxon>Agaricomycotina</taxon>
        <taxon>Agaricomycetes</taxon>
        <taxon>Agaricomycetidae</taxon>
        <taxon>Agaricales</taxon>
        <taxon>Agaricineae</taxon>
        <taxon>Agaricaceae</taxon>
        <taxon>Macrolepiota</taxon>
    </lineage>
</organism>
<gene>
    <name evidence="2" type="ORF">P691DRAFT_763810</name>
</gene>
<keyword evidence="3" id="KW-1185">Reference proteome</keyword>
<comment type="caution">
    <text evidence="2">The sequence shown here is derived from an EMBL/GenBank/DDBJ whole genome shotgun (WGS) entry which is preliminary data.</text>
</comment>
<proteinExistence type="predicted"/>
<protein>
    <submittedName>
        <fullName evidence="2">Uncharacterized protein</fullName>
    </submittedName>
</protein>
<evidence type="ECO:0000313" key="3">
    <source>
        <dbReference type="Proteomes" id="UP000807342"/>
    </source>
</evidence>
<sequence>MPFLETFKTRIARFSGRKQRGEEHIPVPDPDQPSATANLAQQLLTPTPPTQVHSVNATHNDQATNLNITAPAAGFFPNAHNFNINHFNATQNV</sequence>
<dbReference type="AlphaFoldDB" id="A0A9P5X3L7"/>
<accession>A0A9P5X3L7</accession>
<evidence type="ECO:0000313" key="2">
    <source>
        <dbReference type="EMBL" id="KAF9443959.1"/>
    </source>
</evidence>
<dbReference type="EMBL" id="MU151419">
    <property type="protein sequence ID" value="KAF9443959.1"/>
    <property type="molecule type" value="Genomic_DNA"/>
</dbReference>
<name>A0A9P5X3L7_9AGAR</name>